<dbReference type="GO" id="GO:0005829">
    <property type="term" value="C:cytosol"/>
    <property type="evidence" value="ECO:0007669"/>
    <property type="project" value="TreeGrafter"/>
</dbReference>
<dbReference type="Gene3D" id="2.160.20.80">
    <property type="entry name" value="E3 ubiquitin-protein ligase SopA"/>
    <property type="match status" value="1"/>
</dbReference>
<dbReference type="InterPro" id="IPR001646">
    <property type="entry name" value="5peptide_repeat"/>
</dbReference>
<name>A0A1G6R834_9BURK</name>
<accession>A0A1G6R834</accession>
<dbReference type="Gene3D" id="3.40.50.880">
    <property type="match status" value="1"/>
</dbReference>
<dbReference type="GO" id="GO:0016811">
    <property type="term" value="F:hydrolase activity, acting on carbon-nitrogen (but not peptide) bonds, in linear amides"/>
    <property type="evidence" value="ECO:0007669"/>
    <property type="project" value="InterPro"/>
</dbReference>
<dbReference type="STRING" id="187868.SAMN05192589_10458"/>
<dbReference type="Pfam" id="PF07722">
    <property type="entry name" value="Peptidase_C26"/>
    <property type="match status" value="1"/>
</dbReference>
<sequence length="644" mass="67398">MKVSLNAAEVQHRQSESTGGETAVAASKSGPASLGPSGHPDLAAREPRSPGTEAARLRAPLTALLAPSAPGLASGSARASGLADTALLRRLLQAGVTNPAAADAGRPSLAAALAAAGHAPRLKGAELLEGSPALRGWDLSGVTFEDCRFDRTSLADTHIEGSAFQGCQFNEVSLAHAQVRDSQFIGCRFQEAMFLNATLSGVRFEASQLHSSSFEDAHLQDGSVFKGVKMPGTHFLCASVGDARIEASDLTDTVFLGTEARFRIDADSQKTARLTRPTTATLVSHEVRGITVPRVGAKIAAVAGTLPLRVEMRAASLQAAAVDAEVEAHLERLAAQPSGGKPLAQRLVIDALAQPETLPGIAQILAKAEILARHVDSVVLPGGEDISPRLYGRQAEPQTDWSGDYRRSVLELGLLHQCFHRGVPLMAICRGFQMTNVFFGAALQQHVGSQVGVRTLDDDRAAAVPAVPTAPASSAEKGVGQAEIGVFGTALHNIRAAVYHHQAVIDDQEARPDLRTALRRTIPSAAGDTAWRAVMAIESSQPRAPLIGLQFHPEFFDGSTASGDASPPSNQQLEEKAVGLRNPADLIASGILNHMSPGNDALWTILSQAATAHCHKAAITAEALQAQKAALKPVQSTAVEEAVG</sequence>
<protein>
    <submittedName>
        <fullName evidence="2">Gamma-glutamyl-gamma-aminobutyrate hydrolase PuuD (Putrescine degradation), contains GATase1-like domain</fullName>
    </submittedName>
</protein>
<keyword evidence="3" id="KW-1185">Reference proteome</keyword>
<reference evidence="2 3" key="1">
    <citation type="submission" date="2016-10" db="EMBL/GenBank/DDBJ databases">
        <authorList>
            <person name="de Groot N.N."/>
        </authorList>
    </citation>
    <scope>NUCLEOTIDE SEQUENCE [LARGE SCALE GENOMIC DNA]</scope>
    <source>
        <strain evidence="2 3">DSM 16619</strain>
    </source>
</reference>
<dbReference type="PROSITE" id="PS51273">
    <property type="entry name" value="GATASE_TYPE_1"/>
    <property type="match status" value="1"/>
</dbReference>
<organism evidence="2 3">
    <name type="scientific">Paracidovorax valerianellae</name>
    <dbReference type="NCBI Taxonomy" id="187868"/>
    <lineage>
        <taxon>Bacteria</taxon>
        <taxon>Pseudomonadati</taxon>
        <taxon>Pseudomonadota</taxon>
        <taxon>Betaproteobacteria</taxon>
        <taxon>Burkholderiales</taxon>
        <taxon>Comamonadaceae</taxon>
        <taxon>Paracidovorax</taxon>
    </lineage>
</organism>
<dbReference type="SUPFAM" id="SSF52317">
    <property type="entry name" value="Class I glutamine amidotransferase-like"/>
    <property type="match status" value="1"/>
</dbReference>
<feature type="region of interest" description="Disordered" evidence="1">
    <location>
        <begin position="1"/>
        <end position="53"/>
    </location>
</feature>
<dbReference type="InterPro" id="IPR011697">
    <property type="entry name" value="Peptidase_C26"/>
</dbReference>
<dbReference type="PANTHER" id="PTHR43235:SF1">
    <property type="entry name" value="GLUTAMINE AMIDOTRANSFERASE PB2B2.05-RELATED"/>
    <property type="match status" value="1"/>
</dbReference>
<evidence type="ECO:0000256" key="1">
    <source>
        <dbReference type="SAM" id="MobiDB-lite"/>
    </source>
</evidence>
<dbReference type="Proteomes" id="UP000198781">
    <property type="component" value="Unassembled WGS sequence"/>
</dbReference>
<dbReference type="RefSeq" id="WP_092742153.1">
    <property type="nucleotide sequence ID" value="NZ_FMZC01000004.1"/>
</dbReference>
<dbReference type="OrthoDB" id="5519212at2"/>
<dbReference type="AlphaFoldDB" id="A0A1G6R834"/>
<evidence type="ECO:0000313" key="2">
    <source>
        <dbReference type="EMBL" id="SDD00255.1"/>
    </source>
</evidence>
<dbReference type="PANTHER" id="PTHR43235">
    <property type="entry name" value="GLUTAMINE AMIDOTRANSFERASE PB2B2.05-RELATED"/>
    <property type="match status" value="1"/>
</dbReference>
<evidence type="ECO:0000313" key="3">
    <source>
        <dbReference type="Proteomes" id="UP000198781"/>
    </source>
</evidence>
<proteinExistence type="predicted"/>
<gene>
    <name evidence="2" type="ORF">SAMN05192589_10458</name>
</gene>
<dbReference type="InterPro" id="IPR029062">
    <property type="entry name" value="Class_I_gatase-like"/>
</dbReference>
<keyword evidence="2" id="KW-0378">Hydrolase</keyword>
<dbReference type="InterPro" id="IPR044668">
    <property type="entry name" value="PuuD-like"/>
</dbReference>
<dbReference type="EMBL" id="FMZC01000004">
    <property type="protein sequence ID" value="SDD00255.1"/>
    <property type="molecule type" value="Genomic_DNA"/>
</dbReference>
<dbReference type="SUPFAM" id="SSF141571">
    <property type="entry name" value="Pentapeptide repeat-like"/>
    <property type="match status" value="1"/>
</dbReference>
<dbReference type="Pfam" id="PF13599">
    <property type="entry name" value="Pentapeptide_4"/>
    <property type="match status" value="1"/>
</dbReference>